<reference evidence="2" key="1">
    <citation type="journal article" date="2019" name="bioRxiv">
        <title>The Genome of the Zebra Mussel, Dreissena polymorpha: A Resource for Invasive Species Research.</title>
        <authorList>
            <person name="McCartney M.A."/>
            <person name="Auch B."/>
            <person name="Kono T."/>
            <person name="Mallez S."/>
            <person name="Zhang Y."/>
            <person name="Obille A."/>
            <person name="Becker A."/>
            <person name="Abrahante J.E."/>
            <person name="Garbe J."/>
            <person name="Badalamenti J.P."/>
            <person name="Herman A."/>
            <person name="Mangelson H."/>
            <person name="Liachko I."/>
            <person name="Sullivan S."/>
            <person name="Sone E.D."/>
            <person name="Koren S."/>
            <person name="Silverstein K.A.T."/>
            <person name="Beckman K.B."/>
            <person name="Gohl D.M."/>
        </authorList>
    </citation>
    <scope>NUCLEOTIDE SEQUENCE</scope>
    <source>
        <strain evidence="2">Duluth1</strain>
        <tissue evidence="2">Whole animal</tissue>
    </source>
</reference>
<gene>
    <name evidence="2" type="ORF">DPMN_137337</name>
</gene>
<evidence type="ECO:0000313" key="2">
    <source>
        <dbReference type="EMBL" id="KAH3808975.1"/>
    </source>
</evidence>
<keyword evidence="3" id="KW-1185">Reference proteome</keyword>
<evidence type="ECO:0000256" key="1">
    <source>
        <dbReference type="SAM" id="MobiDB-lite"/>
    </source>
</evidence>
<feature type="compositionally biased region" description="Polar residues" evidence="1">
    <location>
        <begin position="68"/>
        <end position="81"/>
    </location>
</feature>
<dbReference type="EMBL" id="JAIWYP010000006">
    <property type="protein sequence ID" value="KAH3808975.1"/>
    <property type="molecule type" value="Genomic_DNA"/>
</dbReference>
<sequence length="81" mass="8959">MSEHFPKPLSRPAIANTPKIPSATSDLQIKYCAPIVRTRMHLIPALIYLSFPKPFSRPALANPPKMPSATSDLPITYSNIE</sequence>
<accession>A0A9D4G1M4</accession>
<feature type="region of interest" description="Disordered" evidence="1">
    <location>
        <begin position="61"/>
        <end position="81"/>
    </location>
</feature>
<organism evidence="2 3">
    <name type="scientific">Dreissena polymorpha</name>
    <name type="common">Zebra mussel</name>
    <name type="synonym">Mytilus polymorpha</name>
    <dbReference type="NCBI Taxonomy" id="45954"/>
    <lineage>
        <taxon>Eukaryota</taxon>
        <taxon>Metazoa</taxon>
        <taxon>Spiralia</taxon>
        <taxon>Lophotrochozoa</taxon>
        <taxon>Mollusca</taxon>
        <taxon>Bivalvia</taxon>
        <taxon>Autobranchia</taxon>
        <taxon>Heteroconchia</taxon>
        <taxon>Euheterodonta</taxon>
        <taxon>Imparidentia</taxon>
        <taxon>Neoheterodontei</taxon>
        <taxon>Myida</taxon>
        <taxon>Dreissenoidea</taxon>
        <taxon>Dreissenidae</taxon>
        <taxon>Dreissena</taxon>
    </lineage>
</organism>
<dbReference type="AlphaFoldDB" id="A0A9D4G1M4"/>
<proteinExistence type="predicted"/>
<protein>
    <submittedName>
        <fullName evidence="2">Uncharacterized protein</fullName>
    </submittedName>
</protein>
<reference evidence="2" key="2">
    <citation type="submission" date="2020-11" db="EMBL/GenBank/DDBJ databases">
        <authorList>
            <person name="McCartney M.A."/>
            <person name="Auch B."/>
            <person name="Kono T."/>
            <person name="Mallez S."/>
            <person name="Becker A."/>
            <person name="Gohl D.M."/>
            <person name="Silverstein K.A.T."/>
            <person name="Koren S."/>
            <person name="Bechman K.B."/>
            <person name="Herman A."/>
            <person name="Abrahante J.E."/>
            <person name="Garbe J."/>
        </authorList>
    </citation>
    <scope>NUCLEOTIDE SEQUENCE</scope>
    <source>
        <strain evidence="2">Duluth1</strain>
        <tissue evidence="2">Whole animal</tissue>
    </source>
</reference>
<dbReference type="Proteomes" id="UP000828390">
    <property type="component" value="Unassembled WGS sequence"/>
</dbReference>
<comment type="caution">
    <text evidence="2">The sequence shown here is derived from an EMBL/GenBank/DDBJ whole genome shotgun (WGS) entry which is preliminary data.</text>
</comment>
<evidence type="ECO:0000313" key="3">
    <source>
        <dbReference type="Proteomes" id="UP000828390"/>
    </source>
</evidence>
<name>A0A9D4G1M4_DREPO</name>